<protein>
    <recommendedName>
        <fullName evidence="3">DUF2513 domain-containing protein</fullName>
    </recommendedName>
</protein>
<evidence type="ECO:0008006" key="3">
    <source>
        <dbReference type="Google" id="ProtNLM"/>
    </source>
</evidence>
<dbReference type="InterPro" id="IPR019650">
    <property type="entry name" value="DUF2513"/>
</dbReference>
<keyword evidence="2" id="KW-1185">Reference proteome</keyword>
<dbReference type="InterPro" id="IPR036388">
    <property type="entry name" value="WH-like_DNA-bd_sf"/>
</dbReference>
<accession>A0A1Z4MSW1</accession>
<proteinExistence type="predicted"/>
<reference evidence="1 2" key="1">
    <citation type="submission" date="2017-06" db="EMBL/GenBank/DDBJ databases">
        <title>Genome sequencing of cyanobaciteial culture collection at National Institute for Environmental Studies (NIES).</title>
        <authorList>
            <person name="Hirose Y."/>
            <person name="Shimura Y."/>
            <person name="Fujisawa T."/>
            <person name="Nakamura Y."/>
            <person name="Kawachi M."/>
        </authorList>
    </citation>
    <scope>NUCLEOTIDE SEQUENCE [LARGE SCALE GENOMIC DNA]</scope>
    <source>
        <strain evidence="1 2">NIES-37</strain>
    </source>
</reference>
<name>A0A1Z4MSW1_9CYAN</name>
<evidence type="ECO:0000313" key="1">
    <source>
        <dbReference type="EMBL" id="BAY96491.1"/>
    </source>
</evidence>
<dbReference type="Gene3D" id="1.10.10.10">
    <property type="entry name" value="Winged helix-like DNA-binding domain superfamily/Winged helix DNA-binding domain"/>
    <property type="match status" value="1"/>
</dbReference>
<dbReference type="KEGG" id="ttq:NIES37_04240"/>
<gene>
    <name evidence="1" type="ORF">NIES37_04240</name>
</gene>
<sequence>MKRDLKLVKTILSLIESSKTEGLLYDPVKYPYLELGEEYNKNLVDYHLAIMEEAGLISIKYQTPKNEIRLTWQGHDYLEHLKYESQDDES</sequence>
<organism evidence="1 2">
    <name type="scientific">Tolypothrix tenuis PCC 7101</name>
    <dbReference type="NCBI Taxonomy" id="231146"/>
    <lineage>
        <taxon>Bacteria</taxon>
        <taxon>Bacillati</taxon>
        <taxon>Cyanobacteriota</taxon>
        <taxon>Cyanophyceae</taxon>
        <taxon>Nostocales</taxon>
        <taxon>Tolypothrichaceae</taxon>
        <taxon>Tolypothrix</taxon>
    </lineage>
</organism>
<dbReference type="AlphaFoldDB" id="A0A1Z4MSW1"/>
<dbReference type="EMBL" id="AP018248">
    <property type="protein sequence ID" value="BAY96491.1"/>
    <property type="molecule type" value="Genomic_DNA"/>
</dbReference>
<evidence type="ECO:0000313" key="2">
    <source>
        <dbReference type="Proteomes" id="UP000218785"/>
    </source>
</evidence>
<dbReference type="Pfam" id="PF10711">
    <property type="entry name" value="DUF2513"/>
    <property type="match status" value="1"/>
</dbReference>
<dbReference type="RefSeq" id="WP_096573707.1">
    <property type="nucleotide sequence ID" value="NZ_CAWNJS010000001.1"/>
</dbReference>
<dbReference type="Proteomes" id="UP000218785">
    <property type="component" value="Chromosome"/>
</dbReference>